<dbReference type="RefSeq" id="WP_203905841.1">
    <property type="nucleotide sequence ID" value="NZ_BOPF01000084.1"/>
</dbReference>
<feature type="chain" id="PRO_5039414520" description="Septum formation-related domain-containing protein" evidence="1">
    <location>
        <begin position="19"/>
        <end position="295"/>
    </location>
</feature>
<name>A0A8J3YVH8_9ACTN</name>
<reference evidence="3" key="1">
    <citation type="submission" date="2021-01" db="EMBL/GenBank/DDBJ databases">
        <title>Whole genome shotgun sequence of Virgisporangium aliadipatigenens NBRC 105644.</title>
        <authorList>
            <person name="Komaki H."/>
            <person name="Tamura T."/>
        </authorList>
    </citation>
    <scope>NUCLEOTIDE SEQUENCE</scope>
    <source>
        <strain evidence="3">NBRC 105644</strain>
    </source>
</reference>
<evidence type="ECO:0000313" key="4">
    <source>
        <dbReference type="Proteomes" id="UP000619260"/>
    </source>
</evidence>
<dbReference type="Pfam" id="PF13845">
    <property type="entry name" value="Septum_form"/>
    <property type="match status" value="1"/>
</dbReference>
<dbReference type="InterPro" id="IPR026004">
    <property type="entry name" value="Septum_form"/>
</dbReference>
<comment type="caution">
    <text evidence="3">The sequence shown here is derived from an EMBL/GenBank/DDBJ whole genome shotgun (WGS) entry which is preliminary data.</text>
</comment>
<feature type="domain" description="Septum formation-related" evidence="2">
    <location>
        <begin position="61"/>
        <end position="270"/>
    </location>
</feature>
<gene>
    <name evidence="3" type="ORF">Val02_93250</name>
</gene>
<keyword evidence="1" id="KW-0732">Signal</keyword>
<dbReference type="Proteomes" id="UP000619260">
    <property type="component" value="Unassembled WGS sequence"/>
</dbReference>
<evidence type="ECO:0000256" key="1">
    <source>
        <dbReference type="SAM" id="SignalP"/>
    </source>
</evidence>
<evidence type="ECO:0000313" key="3">
    <source>
        <dbReference type="EMBL" id="GIJ52439.1"/>
    </source>
</evidence>
<protein>
    <recommendedName>
        <fullName evidence="2">Septum formation-related domain-containing protein</fullName>
    </recommendedName>
</protein>
<dbReference type="AlphaFoldDB" id="A0A8J3YVH8"/>
<keyword evidence="4" id="KW-1185">Reference proteome</keyword>
<feature type="signal peptide" evidence="1">
    <location>
        <begin position="1"/>
        <end position="18"/>
    </location>
</feature>
<evidence type="ECO:0000259" key="2">
    <source>
        <dbReference type="Pfam" id="PF13845"/>
    </source>
</evidence>
<proteinExistence type="predicted"/>
<sequence length="295" mass="31235">MRRVLLALGLLLALPGCAAKPIAGDGNLVDDWQAVLEATVAPPPASACYTSPGGRAGGISVNGLPAVACAEEHTVETFKVAELPENMAGLPSAPAPDSADARLLFADCEHSAKQFLGDEWFTGRLYLYASLPSTRHWDGGARYYRCDLAETKSLLNTLVPRKGSLKGALTDKKPLAATCYEYVDVTDGAAKDLAAVDCLKPHDAEFAGTFLPVGDAMPAEGTAQEEVGFPGCTDVVATYLTGEKESMMVGVLYWGFSARDWGRGDRRLRCYATAPEGKRMLDSVKGIGNGVPQFG</sequence>
<accession>A0A8J3YVH8</accession>
<dbReference type="EMBL" id="BOPF01000084">
    <property type="protein sequence ID" value="GIJ52439.1"/>
    <property type="molecule type" value="Genomic_DNA"/>
</dbReference>
<organism evidence="3 4">
    <name type="scientific">Virgisporangium aliadipatigenens</name>
    <dbReference type="NCBI Taxonomy" id="741659"/>
    <lineage>
        <taxon>Bacteria</taxon>
        <taxon>Bacillati</taxon>
        <taxon>Actinomycetota</taxon>
        <taxon>Actinomycetes</taxon>
        <taxon>Micromonosporales</taxon>
        <taxon>Micromonosporaceae</taxon>
        <taxon>Virgisporangium</taxon>
    </lineage>
</organism>